<reference evidence="1" key="1">
    <citation type="submission" date="2019-01" db="EMBL/GenBank/DDBJ databases">
        <title>Draft genome sequences of three monokaryotic isolates of the white-rot basidiomycete fungus Dichomitus squalens.</title>
        <authorList>
            <consortium name="DOE Joint Genome Institute"/>
            <person name="Lopez S.C."/>
            <person name="Andreopoulos B."/>
            <person name="Pangilinan J."/>
            <person name="Lipzen A."/>
            <person name="Riley R."/>
            <person name="Ahrendt S."/>
            <person name="Ng V."/>
            <person name="Barry K."/>
            <person name="Daum C."/>
            <person name="Grigoriev I.V."/>
            <person name="Hilden K.S."/>
            <person name="Makela M.R."/>
            <person name="de Vries R.P."/>
        </authorList>
    </citation>
    <scope>NUCLEOTIDE SEQUENCE [LARGE SCALE GENOMIC DNA]</scope>
    <source>
        <strain evidence="1">OM18370.1</strain>
    </source>
</reference>
<proteinExistence type="predicted"/>
<dbReference type="AlphaFoldDB" id="A0A4Q9MRW2"/>
<protein>
    <submittedName>
        <fullName evidence="1">Uncharacterized protein</fullName>
    </submittedName>
</protein>
<name>A0A4Q9MRW2_9APHY</name>
<organism evidence="1">
    <name type="scientific">Dichomitus squalens</name>
    <dbReference type="NCBI Taxonomy" id="114155"/>
    <lineage>
        <taxon>Eukaryota</taxon>
        <taxon>Fungi</taxon>
        <taxon>Dikarya</taxon>
        <taxon>Basidiomycota</taxon>
        <taxon>Agaricomycotina</taxon>
        <taxon>Agaricomycetes</taxon>
        <taxon>Polyporales</taxon>
        <taxon>Polyporaceae</taxon>
        <taxon>Dichomitus</taxon>
    </lineage>
</organism>
<dbReference type="EMBL" id="ML143409">
    <property type="protein sequence ID" value="TBU29967.1"/>
    <property type="molecule type" value="Genomic_DNA"/>
</dbReference>
<sequence>MMQVSPSIALHRYQKPWSPPPFASLARPLTILVRLCPLTPAFTTESRCMGHISRAACRICPCINRAIPCAIAVPLAKRPNLAYKNIQARSCSPAAQRRASFLPTQSAELPAHRAVPVYTSAPASGTPPRCSSLLPDDPPALGRLSHSLVRDAVHSQNITYSPHK</sequence>
<dbReference type="Proteomes" id="UP000292957">
    <property type="component" value="Unassembled WGS sequence"/>
</dbReference>
<accession>A0A4Q9MRW2</accession>
<gene>
    <name evidence="1" type="ORF">BD311DRAFT_247895</name>
</gene>
<evidence type="ECO:0000313" key="1">
    <source>
        <dbReference type="EMBL" id="TBU29967.1"/>
    </source>
</evidence>